<keyword evidence="4" id="KW-1185">Reference proteome</keyword>
<proteinExistence type="predicted"/>
<dbReference type="InterPro" id="IPR013783">
    <property type="entry name" value="Ig-like_fold"/>
</dbReference>
<feature type="signal peptide" evidence="2">
    <location>
        <begin position="1"/>
        <end position="27"/>
    </location>
</feature>
<reference evidence="3 4" key="1">
    <citation type="submission" date="2023-03" db="EMBL/GenBank/DDBJ databases">
        <title>Novel Species.</title>
        <authorList>
            <person name="Ma S."/>
        </authorList>
    </citation>
    <scope>NUCLEOTIDE SEQUENCE [LARGE SCALE GENOMIC DNA]</scope>
    <source>
        <strain evidence="3 4">LIND6LT2</strain>
    </source>
</reference>
<keyword evidence="1 2" id="KW-0732">Signal</keyword>
<protein>
    <recommendedName>
        <fullName evidence="5">SLH domain-containing protein</fullName>
    </recommendedName>
</protein>
<evidence type="ECO:0000313" key="4">
    <source>
        <dbReference type="Proteomes" id="UP001486565"/>
    </source>
</evidence>
<evidence type="ECO:0000313" key="3">
    <source>
        <dbReference type="EMBL" id="WZL69168.1"/>
    </source>
</evidence>
<evidence type="ECO:0000256" key="1">
    <source>
        <dbReference type="ARBA" id="ARBA00022729"/>
    </source>
</evidence>
<feature type="chain" id="PRO_5047432343" description="SLH domain-containing protein" evidence="2">
    <location>
        <begin position="28"/>
        <end position="1049"/>
    </location>
</feature>
<accession>A0ABZ2Y1G7</accession>
<evidence type="ECO:0008006" key="5">
    <source>
        <dbReference type="Google" id="ProtNLM"/>
    </source>
</evidence>
<gene>
    <name evidence="3" type="ORF">QBE51_10205</name>
</gene>
<evidence type="ECO:0000256" key="2">
    <source>
        <dbReference type="SAM" id="SignalP"/>
    </source>
</evidence>
<dbReference type="Gene3D" id="2.60.40.10">
    <property type="entry name" value="Immunoglobulins"/>
    <property type="match status" value="1"/>
</dbReference>
<dbReference type="RefSeq" id="WP_341876176.1">
    <property type="nucleotide sequence ID" value="NZ_CP121687.1"/>
</dbReference>
<organism evidence="3 4">
    <name type="scientific">Defluviitalea saccharophila</name>
    <dbReference type="NCBI Taxonomy" id="879970"/>
    <lineage>
        <taxon>Bacteria</taxon>
        <taxon>Bacillati</taxon>
        <taxon>Bacillota</taxon>
        <taxon>Clostridia</taxon>
        <taxon>Lachnospirales</taxon>
        <taxon>Defluviitaleaceae</taxon>
        <taxon>Defluviitalea</taxon>
    </lineage>
</organism>
<dbReference type="InterPro" id="IPR014755">
    <property type="entry name" value="Cu-Rt/internalin_Ig-like"/>
</dbReference>
<dbReference type="Proteomes" id="UP001486565">
    <property type="component" value="Chromosome"/>
</dbReference>
<sequence length="1049" mass="114701">MNNLKKKILSFALATSVVLSSTSMAFAGSLSNIDKLNILSDLGVITGEGNGVIPSQTMTRYRAFVMQLKMMGKYDEMNNFAWEGKETFKDINASHSQFIRKLAAYLKAHPEFGIEGDHLGNLNPMTPVSGREYMKMMLVRLGYVENVDFTWASIPVFAQSLGLVESASEVEGTQIPLSTIADFTYDALITKPVNSDKTLAQELGLNVTGAEIKLDSVPATSDKATIKISGSASGLDKVTVNGKEVAVTNGKFETEVTLKDGNNTITVKGAGAEDVSVTVKYNDVDAPEVADIQAAGLKQVVVTFNEEVDKDSAETLANYDNKFASAKLQSDKKTVVLTLASAAAQNEKIKFDIEDIKDLKGNKMDKETVEVKMVDREVPEVEEVSVKGNQMIQVTFSELVQVSESNFELVDEDGDRVERIKDVEVDGRNVKINFRKAVEAGDYILEVSDVKDYANLVMVDAEFDVTIVEDEDAPTATLVSATDTKVTVEFNEDIKTALKDIEAEWKSGSKKGTFDKITADDDNDRLITFELEGGKTIPLSGITLYIWNVEDYSGNKVDEDDAIEIDVDRDDIVIDTERPEVVSIKQDGKNTLIITFNEDVQLGKVTVFDEDDEEIDVKSIAYKDASKNKKEIKVVLDSSDDLYGTFTVELEDFVDMSTQENEMIPDSFEVKLEDSDISADVADFKALRVITNAIEQTLYIQFPERMNESSVENENNYKIFFGGKWVTIHKDADITLLADDKTVKIDVKDWFNNSDVTPDDIDGIQIFNVKDESGNALDGTVWLNFASNNGYGVLSLSAPEITSVKATAKDKAIATVSGSIDEATLDADDFYFQDGSGNKYYVDDVTYNSSKDELTFIMDDEFPTDVAGITLKLAANVSTENVFEQAIELAAGLPGLVDEIKPEVTVSDAVYATAGKSALADFILGENAGTEGLYVILEASEAIDVPAGADAQNLIKDAFTVKKGTKELAINKVFEYTGNGTEKYNKTGVDYVVLFITADKDGNAVTANTVKDQLTISFKEISVKALTITDAASNDNVLAGFENKKVTIQ</sequence>
<dbReference type="EMBL" id="CP121687">
    <property type="protein sequence ID" value="WZL69168.1"/>
    <property type="molecule type" value="Genomic_DNA"/>
</dbReference>
<dbReference type="Gene3D" id="2.60.40.1220">
    <property type="match status" value="3"/>
</dbReference>
<name>A0ABZ2Y1G7_9FIRM</name>